<dbReference type="Pfam" id="PF07690">
    <property type="entry name" value="MFS_1"/>
    <property type="match status" value="1"/>
</dbReference>
<keyword evidence="2" id="KW-0813">Transport</keyword>
<evidence type="ECO:0000256" key="1">
    <source>
        <dbReference type="ARBA" id="ARBA00004141"/>
    </source>
</evidence>
<dbReference type="InterPro" id="IPR011701">
    <property type="entry name" value="MFS"/>
</dbReference>
<feature type="region of interest" description="Disordered" evidence="6">
    <location>
        <begin position="22"/>
        <end position="49"/>
    </location>
</feature>
<evidence type="ECO:0000256" key="4">
    <source>
        <dbReference type="ARBA" id="ARBA00022989"/>
    </source>
</evidence>
<evidence type="ECO:0000256" key="7">
    <source>
        <dbReference type="SAM" id="Phobius"/>
    </source>
</evidence>
<feature type="transmembrane region" description="Helical" evidence="7">
    <location>
        <begin position="447"/>
        <end position="472"/>
    </location>
</feature>
<proteinExistence type="predicted"/>
<feature type="transmembrane region" description="Helical" evidence="7">
    <location>
        <begin position="60"/>
        <end position="77"/>
    </location>
</feature>
<comment type="subcellular location">
    <subcellularLocation>
        <location evidence="1">Membrane</location>
        <topology evidence="1">Multi-pass membrane protein</topology>
    </subcellularLocation>
</comment>
<evidence type="ECO:0000259" key="8">
    <source>
        <dbReference type="PROSITE" id="PS50850"/>
    </source>
</evidence>
<accession>A0ABP1E5P7</accession>
<feature type="transmembrane region" description="Helical" evidence="7">
    <location>
        <begin position="101"/>
        <end position="119"/>
    </location>
</feature>
<dbReference type="PANTHER" id="PTHR43791:SF18">
    <property type="entry name" value="NICOTINIC ACID TRANSPORTER TNA1, PUTATIVE (AFU_ORTHOLOGUE AFUA_3G03820)-RELATED"/>
    <property type="match status" value="1"/>
</dbReference>
<feature type="transmembrane region" description="Helical" evidence="7">
    <location>
        <begin position="192"/>
        <end position="213"/>
    </location>
</feature>
<keyword evidence="5 7" id="KW-0472">Membrane</keyword>
<evidence type="ECO:0000313" key="9">
    <source>
        <dbReference type="EMBL" id="CAL1715338.1"/>
    </source>
</evidence>
<reference evidence="10" key="1">
    <citation type="submission" date="2024-04" db="EMBL/GenBank/DDBJ databases">
        <authorList>
            <person name="Shaw F."/>
            <person name="Minotto A."/>
        </authorList>
    </citation>
    <scope>NUCLEOTIDE SEQUENCE [LARGE SCALE GENOMIC DNA]</scope>
</reference>
<feature type="transmembrane region" description="Helical" evidence="7">
    <location>
        <begin position="225"/>
        <end position="246"/>
    </location>
</feature>
<dbReference type="InterPro" id="IPR020846">
    <property type="entry name" value="MFS_dom"/>
</dbReference>
<evidence type="ECO:0000256" key="6">
    <source>
        <dbReference type="SAM" id="MobiDB-lite"/>
    </source>
</evidence>
<dbReference type="Gene3D" id="1.20.1250.20">
    <property type="entry name" value="MFS general substrate transporter like domains"/>
    <property type="match status" value="2"/>
</dbReference>
<keyword evidence="4 7" id="KW-1133">Transmembrane helix</keyword>
<feature type="transmembrane region" description="Helical" evidence="7">
    <location>
        <begin position="155"/>
        <end position="180"/>
    </location>
</feature>
<dbReference type="PROSITE" id="PS50850">
    <property type="entry name" value="MFS"/>
    <property type="match status" value="1"/>
</dbReference>
<organism evidence="9 10">
    <name type="scientific">Somion occarium</name>
    <dbReference type="NCBI Taxonomy" id="3059160"/>
    <lineage>
        <taxon>Eukaryota</taxon>
        <taxon>Fungi</taxon>
        <taxon>Dikarya</taxon>
        <taxon>Basidiomycota</taxon>
        <taxon>Agaricomycotina</taxon>
        <taxon>Agaricomycetes</taxon>
        <taxon>Polyporales</taxon>
        <taxon>Cerrenaceae</taxon>
        <taxon>Somion</taxon>
    </lineage>
</organism>
<dbReference type="Proteomes" id="UP001497453">
    <property type="component" value="Chromosome 8"/>
</dbReference>
<dbReference type="EMBL" id="OZ037951">
    <property type="protein sequence ID" value="CAL1715338.1"/>
    <property type="molecule type" value="Genomic_DNA"/>
</dbReference>
<name>A0ABP1E5P7_9APHY</name>
<feature type="transmembrane region" description="Helical" evidence="7">
    <location>
        <begin position="418"/>
        <end position="435"/>
    </location>
</feature>
<keyword evidence="10" id="KW-1185">Reference proteome</keyword>
<feature type="transmembrane region" description="Helical" evidence="7">
    <location>
        <begin position="334"/>
        <end position="351"/>
    </location>
</feature>
<feature type="transmembrane region" description="Helical" evidence="7">
    <location>
        <begin position="360"/>
        <end position="379"/>
    </location>
</feature>
<sequence>MSGEKKSEGLLLNRNSVEKIEVEHVKSDDSEETYDFGGESTLPRPPKLTPEQERKLYRKIDLRIIPIVTLMFLTAFLDRGNIGNAKLQGLTTQLNLTENKYNVALTMFFIPYCLVECPSNLAVKRLRPSRWLPGITVAWGIVTACMGVVKTYPQLIVMRLLLGVAEAGFFPGVVLCLTWWYPRHMLQFRVGLFWGGATLAGAFSGLLAFGISFMNGRDGLLGWSWIFIIEGIATIAVGILGFFFLVDFPATASFLTPEERAYIIWRKKYDNSTVGEEEHFALKHVWMAFSDWQLWIHIPIYMSSIGPLYSISFFLPSIINGFGFSATISQLLTVPPYICATIITILFAFWSDRVQKRSPFILASLIMCIIGFSINISRAPIGVKYFGTFFCVTGSYAAFPGVVSWLGNNMAGQYKRATGIAVHIGIGTFAGAIASNTYRSQDAPRYIIGHAIALMFVGIGLVATPLIVIIYVRTNAKREADLQRTQERGTKYSVKQLREMGDRAPDFRYTL</sequence>
<dbReference type="InterPro" id="IPR036259">
    <property type="entry name" value="MFS_trans_sf"/>
</dbReference>
<keyword evidence="3 7" id="KW-0812">Transmembrane</keyword>
<gene>
    <name evidence="9" type="ORF">GFSPODELE1_LOCUS10178</name>
</gene>
<feature type="transmembrane region" description="Helical" evidence="7">
    <location>
        <begin position="385"/>
        <end position="406"/>
    </location>
</feature>
<evidence type="ECO:0000313" key="10">
    <source>
        <dbReference type="Proteomes" id="UP001497453"/>
    </source>
</evidence>
<evidence type="ECO:0000256" key="2">
    <source>
        <dbReference type="ARBA" id="ARBA00022448"/>
    </source>
</evidence>
<evidence type="ECO:0000256" key="3">
    <source>
        <dbReference type="ARBA" id="ARBA00022692"/>
    </source>
</evidence>
<feature type="domain" description="Major facilitator superfamily (MFS) profile" evidence="8">
    <location>
        <begin position="64"/>
        <end position="475"/>
    </location>
</feature>
<dbReference type="SUPFAM" id="SSF103473">
    <property type="entry name" value="MFS general substrate transporter"/>
    <property type="match status" value="1"/>
</dbReference>
<dbReference type="PANTHER" id="PTHR43791">
    <property type="entry name" value="PERMEASE-RELATED"/>
    <property type="match status" value="1"/>
</dbReference>
<feature type="transmembrane region" description="Helical" evidence="7">
    <location>
        <begin position="131"/>
        <end position="149"/>
    </location>
</feature>
<protein>
    <recommendedName>
        <fullName evidence="8">Major facilitator superfamily (MFS) profile domain-containing protein</fullName>
    </recommendedName>
</protein>
<evidence type="ECO:0000256" key="5">
    <source>
        <dbReference type="ARBA" id="ARBA00023136"/>
    </source>
</evidence>